<name>A0AAU7VEM5_9CAUD</name>
<proteinExistence type="predicted"/>
<sequence>MDKDILALVVIIAGLVISFVGLIIIDKTMRWPHGSRW</sequence>
<accession>A0AAU7VEM5</accession>
<evidence type="ECO:0000313" key="2">
    <source>
        <dbReference type="EMBL" id="XBW52472.1"/>
    </source>
</evidence>
<protein>
    <submittedName>
        <fullName evidence="2">Uncharacterized protein</fullName>
    </submittedName>
</protein>
<dbReference type="EMBL" id="PP869411">
    <property type="protein sequence ID" value="XBW52472.1"/>
    <property type="molecule type" value="Genomic_DNA"/>
</dbReference>
<keyword evidence="1" id="KW-0472">Membrane</keyword>
<keyword evidence="1" id="KW-0812">Transmembrane</keyword>
<gene>
    <name evidence="2" type="ORF">vBEclP26_044</name>
</gene>
<reference evidence="2" key="1">
    <citation type="submission" date="2024-06" db="EMBL/GenBank/DDBJ databases">
        <authorList>
            <person name="Li Z."/>
        </authorList>
    </citation>
    <scope>NUCLEOTIDE SEQUENCE</scope>
</reference>
<feature type="transmembrane region" description="Helical" evidence="1">
    <location>
        <begin position="6"/>
        <end position="25"/>
    </location>
</feature>
<evidence type="ECO:0000256" key="1">
    <source>
        <dbReference type="SAM" id="Phobius"/>
    </source>
</evidence>
<organism evidence="2">
    <name type="scientific">Enterobacter phage vB_EclP_26</name>
    <dbReference type="NCBI Taxonomy" id="3161160"/>
    <lineage>
        <taxon>Viruses</taxon>
        <taxon>Duplodnaviria</taxon>
        <taxon>Heunggongvirae</taxon>
        <taxon>Uroviricota</taxon>
        <taxon>Caudoviricetes</taxon>
    </lineage>
</organism>
<keyword evidence="1" id="KW-1133">Transmembrane helix</keyword>